<dbReference type="InterPro" id="IPR015683">
    <property type="entry name" value="Ionotropic_Glu_rcpt"/>
</dbReference>
<keyword evidence="5" id="KW-0479">Metal-binding</keyword>
<dbReference type="EMBL" id="OC921948">
    <property type="protein sequence ID" value="CAD7653807.1"/>
    <property type="molecule type" value="Genomic_DNA"/>
</dbReference>
<evidence type="ECO:0000259" key="17">
    <source>
        <dbReference type="PROSITE" id="PS51292"/>
    </source>
</evidence>
<keyword evidence="7" id="KW-0862">Zinc</keyword>
<dbReference type="Gene3D" id="3.40.190.10">
    <property type="entry name" value="Periplasmic binding protein-like II"/>
    <property type="match status" value="2"/>
</dbReference>
<evidence type="ECO:0000256" key="12">
    <source>
        <dbReference type="ARBA" id="ARBA00023180"/>
    </source>
</evidence>
<dbReference type="Pfam" id="PF10613">
    <property type="entry name" value="Lig_chan-Glu_bd"/>
    <property type="match status" value="1"/>
</dbReference>
<keyword evidence="10 16" id="KW-0472">Membrane</keyword>
<feature type="transmembrane region" description="Helical" evidence="16">
    <location>
        <begin position="89"/>
        <end position="111"/>
    </location>
</feature>
<dbReference type="OrthoDB" id="5984008at2759"/>
<evidence type="ECO:0000256" key="14">
    <source>
        <dbReference type="ARBA" id="ARBA00023303"/>
    </source>
</evidence>
<organism evidence="18">
    <name type="scientific">Oppiella nova</name>
    <dbReference type="NCBI Taxonomy" id="334625"/>
    <lineage>
        <taxon>Eukaryota</taxon>
        <taxon>Metazoa</taxon>
        <taxon>Ecdysozoa</taxon>
        <taxon>Arthropoda</taxon>
        <taxon>Chelicerata</taxon>
        <taxon>Arachnida</taxon>
        <taxon>Acari</taxon>
        <taxon>Acariformes</taxon>
        <taxon>Sarcoptiformes</taxon>
        <taxon>Oribatida</taxon>
        <taxon>Brachypylina</taxon>
        <taxon>Oppioidea</taxon>
        <taxon>Oppiidae</taxon>
        <taxon>Oppiella</taxon>
    </lineage>
</organism>
<dbReference type="SMART" id="SM00062">
    <property type="entry name" value="PBPb"/>
    <property type="match status" value="1"/>
</dbReference>
<dbReference type="GO" id="GO:0015276">
    <property type="term" value="F:ligand-gated monoatomic ion channel activity"/>
    <property type="evidence" value="ECO:0007669"/>
    <property type="project" value="InterPro"/>
</dbReference>
<evidence type="ECO:0000256" key="3">
    <source>
        <dbReference type="ARBA" id="ARBA00022448"/>
    </source>
</evidence>
<dbReference type="SMART" id="SM00918">
    <property type="entry name" value="Lig_chan-Glu_bd"/>
    <property type="match status" value="1"/>
</dbReference>
<keyword evidence="12" id="KW-0325">Glycoprotein</keyword>
<dbReference type="SUPFAM" id="SSF57850">
    <property type="entry name" value="RING/U-box"/>
    <property type="match status" value="1"/>
</dbReference>
<dbReference type="Gene3D" id="3.30.40.10">
    <property type="entry name" value="Zinc/RING finger domain, C3HC4 (zinc finger)"/>
    <property type="match status" value="1"/>
</dbReference>
<keyword evidence="9" id="KW-0406">Ion transport</keyword>
<dbReference type="SMART" id="SM00079">
    <property type="entry name" value="PBPe"/>
    <property type="match status" value="1"/>
</dbReference>
<evidence type="ECO:0000313" key="18">
    <source>
        <dbReference type="EMBL" id="CAD7653807.1"/>
    </source>
</evidence>
<keyword evidence="19" id="KW-1185">Reference proteome</keyword>
<comment type="similarity">
    <text evidence="2">Belongs to the glutamate-gated ion channel (TC 1.A.10.1) family.</text>
</comment>
<protein>
    <recommendedName>
        <fullName evidence="17">RING-CH-type domain-containing protein</fullName>
    </recommendedName>
</protein>
<keyword evidence="6" id="KW-0863">Zinc-finger</keyword>
<keyword evidence="8 16" id="KW-1133">Transmembrane helix</keyword>
<evidence type="ECO:0000256" key="15">
    <source>
        <dbReference type="SAM" id="MobiDB-lite"/>
    </source>
</evidence>
<evidence type="ECO:0000256" key="8">
    <source>
        <dbReference type="ARBA" id="ARBA00022989"/>
    </source>
</evidence>
<dbReference type="GO" id="GO:0008270">
    <property type="term" value="F:zinc ion binding"/>
    <property type="evidence" value="ECO:0007669"/>
    <property type="project" value="UniProtKB-KW"/>
</dbReference>
<dbReference type="InterPro" id="IPR011016">
    <property type="entry name" value="Znf_RING-CH"/>
</dbReference>
<feature type="region of interest" description="Disordered" evidence="15">
    <location>
        <begin position="419"/>
        <end position="460"/>
    </location>
</feature>
<evidence type="ECO:0000256" key="2">
    <source>
        <dbReference type="ARBA" id="ARBA00008685"/>
    </source>
</evidence>
<dbReference type="PROSITE" id="PS51292">
    <property type="entry name" value="ZF_RING_CH"/>
    <property type="match status" value="1"/>
</dbReference>
<evidence type="ECO:0000313" key="19">
    <source>
        <dbReference type="Proteomes" id="UP000728032"/>
    </source>
</evidence>
<evidence type="ECO:0000256" key="1">
    <source>
        <dbReference type="ARBA" id="ARBA00004141"/>
    </source>
</evidence>
<evidence type="ECO:0000256" key="5">
    <source>
        <dbReference type="ARBA" id="ARBA00022723"/>
    </source>
</evidence>
<dbReference type="AlphaFoldDB" id="A0A7R9M591"/>
<keyword evidence="3" id="KW-0813">Transport</keyword>
<reference evidence="18" key="1">
    <citation type="submission" date="2020-11" db="EMBL/GenBank/DDBJ databases">
        <authorList>
            <person name="Tran Van P."/>
        </authorList>
    </citation>
    <scope>NUCLEOTIDE SEQUENCE</scope>
</reference>
<dbReference type="SMART" id="SM00744">
    <property type="entry name" value="RINGv"/>
    <property type="match status" value="1"/>
</dbReference>
<dbReference type="EMBL" id="CAJPVJ010007123">
    <property type="protein sequence ID" value="CAG2170994.1"/>
    <property type="molecule type" value="Genomic_DNA"/>
</dbReference>
<keyword evidence="14" id="KW-0407">Ion channel</keyword>
<dbReference type="Pfam" id="PF12906">
    <property type="entry name" value="RINGv"/>
    <property type="match status" value="1"/>
</dbReference>
<dbReference type="SUPFAM" id="SSF53850">
    <property type="entry name" value="Periplasmic binding protein-like II"/>
    <property type="match status" value="1"/>
</dbReference>
<feature type="transmembrane region" description="Helical" evidence="16">
    <location>
        <begin position="143"/>
        <end position="166"/>
    </location>
</feature>
<evidence type="ECO:0000256" key="16">
    <source>
        <dbReference type="SAM" id="Phobius"/>
    </source>
</evidence>
<keyword evidence="4 16" id="KW-0812">Transmembrane</keyword>
<evidence type="ECO:0000256" key="13">
    <source>
        <dbReference type="ARBA" id="ARBA00023286"/>
    </source>
</evidence>
<evidence type="ECO:0000256" key="6">
    <source>
        <dbReference type="ARBA" id="ARBA00022771"/>
    </source>
</evidence>
<dbReference type="PANTHER" id="PTHR18966">
    <property type="entry name" value="IONOTROPIC GLUTAMATE RECEPTOR"/>
    <property type="match status" value="1"/>
</dbReference>
<keyword evidence="13" id="KW-1071">Ligand-gated ion channel</keyword>
<evidence type="ECO:0000256" key="11">
    <source>
        <dbReference type="ARBA" id="ARBA00023170"/>
    </source>
</evidence>
<dbReference type="CDD" id="cd16495">
    <property type="entry name" value="RING_CH-C4HC3_MARCH"/>
    <property type="match status" value="1"/>
</dbReference>
<dbReference type="InterPro" id="IPR001320">
    <property type="entry name" value="Iontro_rcpt_C"/>
</dbReference>
<dbReference type="InterPro" id="IPR001638">
    <property type="entry name" value="Solute-binding_3/MltF_N"/>
</dbReference>
<gene>
    <name evidence="18" type="ORF">ONB1V03_LOCUS10460</name>
</gene>
<dbReference type="InterPro" id="IPR013083">
    <property type="entry name" value="Znf_RING/FYVE/PHD"/>
</dbReference>
<comment type="subcellular location">
    <subcellularLocation>
        <location evidence="1">Membrane</location>
        <topology evidence="1">Multi-pass membrane protein</topology>
    </subcellularLocation>
</comment>
<keyword evidence="11" id="KW-0675">Receptor</keyword>
<proteinExistence type="inferred from homology"/>
<name>A0A7R9M591_9ACAR</name>
<dbReference type="Proteomes" id="UP000728032">
    <property type="component" value="Unassembled WGS sequence"/>
</dbReference>
<accession>A0A7R9M591</accession>
<feature type="compositionally biased region" description="Basic residues" evidence="15">
    <location>
        <begin position="438"/>
        <end position="460"/>
    </location>
</feature>
<sequence length="486" mass="55583">MSETSGQSAPVVESKECRICKESENADTMISPCQCAGSLKYVHKECLLSWIQTSGSIDKCNVCKKSYTCNLVVRREKLFAFLVKELRQMIPLFAVTLLVTLILLSSVVMLFRMDLSRYNALMAHHNRFRGQMRLGLTKREFHLFRAVLALENSLAAITLWVLMGYANWPYANQLENGQFEGFAIDILNEISRIAKITYTLKLSNLTEYGGWSKNGSVTGIIGQIFRNEADFAIGDITVLTTRDRYVHFSPPIMKFGLTALIRKDYVGDMKSFKDLSEQSVIAYGVKKTGANLPLFHDSPVVTKMYNYMDANPNTFVSGEKEAIQRVKSNRYAFITEGPFNEYVINRDCDLTAIDDKQKNFQFEYAIAMRKDLLQRYAIADALRQMKRSGKLDELFDKYWKSDKCVEDSNVVEVRPKSAQLSVDNGVADEREREGTPPPKKHHHPHDHKHPDHGKHWNHKRRNASPAHHLSLTLVFVCLLHYFVANY</sequence>
<evidence type="ECO:0000256" key="4">
    <source>
        <dbReference type="ARBA" id="ARBA00022692"/>
    </source>
</evidence>
<evidence type="ECO:0000256" key="7">
    <source>
        <dbReference type="ARBA" id="ARBA00022833"/>
    </source>
</evidence>
<dbReference type="GO" id="GO:0016020">
    <property type="term" value="C:membrane"/>
    <property type="evidence" value="ECO:0007669"/>
    <property type="project" value="UniProtKB-SubCell"/>
</dbReference>
<dbReference type="InterPro" id="IPR019594">
    <property type="entry name" value="Glu/Gly-bd"/>
</dbReference>
<evidence type="ECO:0000256" key="10">
    <source>
        <dbReference type="ARBA" id="ARBA00023136"/>
    </source>
</evidence>
<feature type="domain" description="RING-CH-type" evidence="17">
    <location>
        <begin position="9"/>
        <end position="70"/>
    </location>
</feature>
<evidence type="ECO:0000256" key="9">
    <source>
        <dbReference type="ARBA" id="ARBA00023065"/>
    </source>
</evidence>